<name>A0A6J3LSW8_9PEZI</name>
<accession>A0A6J3LSW8</accession>
<keyword evidence="1" id="KW-1133">Transmembrane helix</keyword>
<gene>
    <name evidence="3" type="ORF">K489DRAFT_97348</name>
</gene>
<sequence>MGRKRSKVISQRVVAQGSLGFSGVAGLLSISLQCWRCFFLGFDSCCGRCGEIFLLVFCIFGSAIHTYHEGGEQKRESTLQRPFGSQETFLLLGIRGSGQGIGLVRRRRSSCLQWQHCTTLILYFANGKWDGTGMARSTIYYPLLCRFQFGQIFIPRYIWVQKRWQCRL</sequence>
<evidence type="ECO:0000313" key="2">
    <source>
        <dbReference type="Proteomes" id="UP000504637"/>
    </source>
</evidence>
<keyword evidence="1" id="KW-0812">Transmembrane</keyword>
<keyword evidence="2" id="KW-1185">Reference proteome</keyword>
<dbReference type="Proteomes" id="UP000504637">
    <property type="component" value="Unplaced"/>
</dbReference>
<proteinExistence type="predicted"/>
<dbReference type="AlphaFoldDB" id="A0A6J3LSW8"/>
<dbReference type="RefSeq" id="XP_033455420.1">
    <property type="nucleotide sequence ID" value="XM_033609090.1"/>
</dbReference>
<organism evidence="3">
    <name type="scientific">Dissoconium aciculare CBS 342.82</name>
    <dbReference type="NCBI Taxonomy" id="1314786"/>
    <lineage>
        <taxon>Eukaryota</taxon>
        <taxon>Fungi</taxon>
        <taxon>Dikarya</taxon>
        <taxon>Ascomycota</taxon>
        <taxon>Pezizomycotina</taxon>
        <taxon>Dothideomycetes</taxon>
        <taxon>Dothideomycetidae</taxon>
        <taxon>Mycosphaerellales</taxon>
        <taxon>Dissoconiaceae</taxon>
        <taxon>Dissoconium</taxon>
    </lineage>
</organism>
<reference evidence="3" key="3">
    <citation type="submission" date="2025-08" db="UniProtKB">
        <authorList>
            <consortium name="RefSeq"/>
        </authorList>
    </citation>
    <scope>IDENTIFICATION</scope>
    <source>
        <strain evidence="3">CBS 342.82</strain>
    </source>
</reference>
<reference evidence="3" key="1">
    <citation type="submission" date="2020-01" db="EMBL/GenBank/DDBJ databases">
        <authorList>
            <consortium name="DOE Joint Genome Institute"/>
            <person name="Haridas S."/>
            <person name="Albert R."/>
            <person name="Binder M."/>
            <person name="Bloem J."/>
            <person name="Labutti K."/>
            <person name="Salamov A."/>
            <person name="Andreopoulos B."/>
            <person name="Baker S.E."/>
            <person name="Barry K."/>
            <person name="Bills G."/>
            <person name="Bluhm B.H."/>
            <person name="Cannon C."/>
            <person name="Castanera R."/>
            <person name="Culley D.E."/>
            <person name="Daum C."/>
            <person name="Ezra D."/>
            <person name="Gonzalez J.B."/>
            <person name="Henrissat B."/>
            <person name="Kuo A."/>
            <person name="Liang C."/>
            <person name="Lipzen A."/>
            <person name="Lutzoni F."/>
            <person name="Magnuson J."/>
            <person name="Mondo S."/>
            <person name="Nolan M."/>
            <person name="Ohm R."/>
            <person name="Pangilinan J."/>
            <person name="Park H.-J."/>
            <person name="Ramirez L."/>
            <person name="Alfaro M."/>
            <person name="Sun H."/>
            <person name="Tritt A."/>
            <person name="Yoshinaga Y."/>
            <person name="Zwiers L.-H."/>
            <person name="Turgeon B.G."/>
            <person name="Goodwin S.B."/>
            <person name="Spatafora J.W."/>
            <person name="Crous P.W."/>
            <person name="Grigoriev I.V."/>
        </authorList>
    </citation>
    <scope>NUCLEOTIDE SEQUENCE</scope>
    <source>
        <strain evidence="3">CBS 342.82</strain>
    </source>
</reference>
<evidence type="ECO:0000313" key="3">
    <source>
        <dbReference type="RefSeq" id="XP_033455420.1"/>
    </source>
</evidence>
<feature type="transmembrane region" description="Helical" evidence="1">
    <location>
        <begin position="12"/>
        <end position="32"/>
    </location>
</feature>
<evidence type="ECO:0000256" key="1">
    <source>
        <dbReference type="SAM" id="Phobius"/>
    </source>
</evidence>
<dbReference type="GeneID" id="54366891"/>
<keyword evidence="1" id="KW-0472">Membrane</keyword>
<reference evidence="3" key="2">
    <citation type="submission" date="2020-04" db="EMBL/GenBank/DDBJ databases">
        <authorList>
            <consortium name="NCBI Genome Project"/>
        </authorList>
    </citation>
    <scope>NUCLEOTIDE SEQUENCE</scope>
    <source>
        <strain evidence="3">CBS 342.82</strain>
    </source>
</reference>
<protein>
    <submittedName>
        <fullName evidence="3">Uncharacterized protein</fullName>
    </submittedName>
</protein>